<dbReference type="GO" id="GO:0005737">
    <property type="term" value="C:cytoplasm"/>
    <property type="evidence" value="ECO:0007669"/>
    <property type="project" value="TreeGrafter"/>
</dbReference>
<dbReference type="InterPro" id="IPR051316">
    <property type="entry name" value="Zinc-reg_GTPase_activator"/>
</dbReference>
<dbReference type="SUPFAM" id="SSF90002">
    <property type="entry name" value="Hypothetical protein YjiA, C-terminal domain"/>
    <property type="match status" value="1"/>
</dbReference>
<dbReference type="Pfam" id="PF07683">
    <property type="entry name" value="CobW_C"/>
    <property type="match status" value="1"/>
</dbReference>
<evidence type="ECO:0000256" key="3">
    <source>
        <dbReference type="ARBA" id="ARBA00023186"/>
    </source>
</evidence>
<dbReference type="GO" id="GO:0000166">
    <property type="term" value="F:nucleotide binding"/>
    <property type="evidence" value="ECO:0007669"/>
    <property type="project" value="UniProtKB-KW"/>
</dbReference>
<reference evidence="7 8" key="1">
    <citation type="submission" date="2012-02" db="EMBL/GenBank/DDBJ databases">
        <title>Whole genome shotgun sequence of Gordonia sputi NBRC 100414.</title>
        <authorList>
            <person name="Yoshida I."/>
            <person name="Hosoyama A."/>
            <person name="Tsuchikane K."/>
            <person name="Katsumata H."/>
            <person name="Yamazaki S."/>
            <person name="Fujita N."/>
        </authorList>
    </citation>
    <scope>NUCLEOTIDE SEQUENCE [LARGE SCALE GENOMIC DNA]</scope>
    <source>
        <strain evidence="7 8">NBRC 100414</strain>
    </source>
</reference>
<dbReference type="PANTHER" id="PTHR13748">
    <property type="entry name" value="COBW-RELATED"/>
    <property type="match status" value="1"/>
</dbReference>
<evidence type="ECO:0000313" key="7">
    <source>
        <dbReference type="EMBL" id="GAB40617.1"/>
    </source>
</evidence>
<protein>
    <recommendedName>
        <fullName evidence="6">CobW C-terminal domain-containing protein</fullName>
    </recommendedName>
</protein>
<dbReference type="eggNOG" id="COG0523">
    <property type="taxonomic scope" value="Bacteria"/>
</dbReference>
<evidence type="ECO:0000256" key="5">
    <source>
        <dbReference type="ARBA" id="ARBA00049117"/>
    </source>
</evidence>
<keyword evidence="1" id="KW-0547">Nucleotide-binding</keyword>
<evidence type="ECO:0000259" key="6">
    <source>
        <dbReference type="SMART" id="SM00833"/>
    </source>
</evidence>
<proteinExistence type="inferred from homology"/>
<keyword evidence="3" id="KW-0143">Chaperone</keyword>
<keyword evidence="8" id="KW-1185">Reference proteome</keyword>
<dbReference type="Pfam" id="PF02492">
    <property type="entry name" value="cobW"/>
    <property type="match status" value="1"/>
</dbReference>
<feature type="domain" description="CobW C-terminal" evidence="6">
    <location>
        <begin position="262"/>
        <end position="352"/>
    </location>
</feature>
<dbReference type="EMBL" id="BAFC01000111">
    <property type="protein sequence ID" value="GAB40617.1"/>
    <property type="molecule type" value="Genomic_DNA"/>
</dbReference>
<dbReference type="Gene3D" id="3.30.1220.10">
    <property type="entry name" value="CobW-like, C-terminal domain"/>
    <property type="match status" value="1"/>
</dbReference>
<evidence type="ECO:0000256" key="1">
    <source>
        <dbReference type="ARBA" id="ARBA00022741"/>
    </source>
</evidence>
<accession>H5U4F9</accession>
<dbReference type="PANTHER" id="PTHR13748:SF62">
    <property type="entry name" value="COBW DOMAIN-CONTAINING PROTEIN"/>
    <property type="match status" value="1"/>
</dbReference>
<evidence type="ECO:0000256" key="4">
    <source>
        <dbReference type="ARBA" id="ARBA00034320"/>
    </source>
</evidence>
<evidence type="ECO:0000313" key="8">
    <source>
        <dbReference type="Proteomes" id="UP000005845"/>
    </source>
</evidence>
<dbReference type="GO" id="GO:0016787">
    <property type="term" value="F:hydrolase activity"/>
    <property type="evidence" value="ECO:0007669"/>
    <property type="project" value="UniProtKB-KW"/>
</dbReference>
<dbReference type="AlphaFoldDB" id="H5U4F9"/>
<dbReference type="InterPro" id="IPR003495">
    <property type="entry name" value="CobW/HypB/UreG_nucleotide-bd"/>
</dbReference>
<dbReference type="InterPro" id="IPR036627">
    <property type="entry name" value="CobW-likC_sf"/>
</dbReference>
<dbReference type="SMART" id="SM00833">
    <property type="entry name" value="CobW_C"/>
    <property type="match status" value="1"/>
</dbReference>
<name>H5U4F9_9ACTN</name>
<sequence length="375" mass="40025">MTAEPVPVVVLAGFLGAGKTTVLNHLLRAGGAGKTADGRAADRARLGVLVNDFGAINIDALLVAGQADGAVTLSNGCMCCSVDREGLDAALVALARPEAGLDAIVIEASGIAEPKTLVRLVAGLDDPTMRYGGLVYVVDAAGFADLRVRHPDVDSHIAIADLVVVNKRDLVDAQTLSELVAAVRELNPSAPVVAVAEGRVDPALLFDRLTRAVEDVTKPRQLTLDELLIPDPERQQADVEHPVHAEAPHSHHEAHTHLHDVYQSVELDTADAVDPRRLAELLREPPTGCYRLKGVVRFDLPGYPERYIVHGVGGFVRITRDGWSGEEPRTRIVAIGSGMDRGAAREALEGVLATAETVDDEYGILHITRHLPDTH</sequence>
<dbReference type="SUPFAM" id="SSF52540">
    <property type="entry name" value="P-loop containing nucleoside triphosphate hydrolases"/>
    <property type="match status" value="1"/>
</dbReference>
<gene>
    <name evidence="7" type="ORF">GOSPT_113_00040</name>
</gene>
<comment type="caution">
    <text evidence="7">The sequence shown here is derived from an EMBL/GenBank/DDBJ whole genome shotgun (WGS) entry which is preliminary data.</text>
</comment>
<dbReference type="InterPro" id="IPR011629">
    <property type="entry name" value="CobW-like_C"/>
</dbReference>
<evidence type="ECO:0000256" key="2">
    <source>
        <dbReference type="ARBA" id="ARBA00022801"/>
    </source>
</evidence>
<comment type="similarity">
    <text evidence="4">Belongs to the SIMIBI class G3E GTPase family. ZNG1 subfamily.</text>
</comment>
<comment type="catalytic activity">
    <reaction evidence="5">
        <text>GTP + H2O = GDP + phosphate + H(+)</text>
        <dbReference type="Rhea" id="RHEA:19669"/>
        <dbReference type="ChEBI" id="CHEBI:15377"/>
        <dbReference type="ChEBI" id="CHEBI:15378"/>
        <dbReference type="ChEBI" id="CHEBI:37565"/>
        <dbReference type="ChEBI" id="CHEBI:43474"/>
        <dbReference type="ChEBI" id="CHEBI:58189"/>
    </reaction>
    <physiologicalReaction direction="left-to-right" evidence="5">
        <dbReference type="Rhea" id="RHEA:19670"/>
    </physiologicalReaction>
</comment>
<organism evidence="7 8">
    <name type="scientific">Gordonia sputi NBRC 100414</name>
    <dbReference type="NCBI Taxonomy" id="1089453"/>
    <lineage>
        <taxon>Bacteria</taxon>
        <taxon>Bacillati</taxon>
        <taxon>Actinomycetota</taxon>
        <taxon>Actinomycetes</taxon>
        <taxon>Mycobacteriales</taxon>
        <taxon>Gordoniaceae</taxon>
        <taxon>Gordonia</taxon>
    </lineage>
</organism>
<dbReference type="RefSeq" id="WP_005207699.1">
    <property type="nucleotide sequence ID" value="NZ_BAFC01000111.1"/>
</dbReference>
<keyword evidence="2" id="KW-0378">Hydrolase</keyword>
<dbReference type="InterPro" id="IPR027417">
    <property type="entry name" value="P-loop_NTPase"/>
</dbReference>
<dbReference type="Proteomes" id="UP000005845">
    <property type="component" value="Unassembled WGS sequence"/>
</dbReference>
<dbReference type="CDD" id="cd03112">
    <property type="entry name" value="CobW-like"/>
    <property type="match status" value="1"/>
</dbReference>
<dbReference type="Gene3D" id="3.40.50.300">
    <property type="entry name" value="P-loop containing nucleotide triphosphate hydrolases"/>
    <property type="match status" value="1"/>
</dbReference>